<dbReference type="InterPro" id="IPR013783">
    <property type="entry name" value="Ig-like_fold"/>
</dbReference>
<dbReference type="EMBL" id="JBBNOP010000017">
    <property type="protein sequence ID" value="MEQ3364176.1"/>
    <property type="molecule type" value="Genomic_DNA"/>
</dbReference>
<dbReference type="InterPro" id="IPR050954">
    <property type="entry name" value="ET_IronSulfur_Cluster-Binding"/>
</dbReference>
<evidence type="ECO:0000313" key="6">
    <source>
        <dbReference type="EMBL" id="MEQ3364176.1"/>
    </source>
</evidence>
<evidence type="ECO:0000256" key="4">
    <source>
        <dbReference type="ARBA" id="ARBA00023014"/>
    </source>
</evidence>
<evidence type="ECO:0000259" key="5">
    <source>
        <dbReference type="PROSITE" id="PS51379"/>
    </source>
</evidence>
<keyword evidence="4" id="KW-0411">Iron-sulfur</keyword>
<dbReference type="Gene3D" id="3.30.70.20">
    <property type="match status" value="2"/>
</dbReference>
<keyword evidence="1" id="KW-0004">4Fe-4S</keyword>
<accession>A0ABV1JIJ4</accession>
<protein>
    <submittedName>
        <fullName evidence="6">4Fe-4S dicluster domain-containing protein</fullName>
    </submittedName>
</protein>
<evidence type="ECO:0000313" key="7">
    <source>
        <dbReference type="Proteomes" id="UP001487305"/>
    </source>
</evidence>
<proteinExistence type="predicted"/>
<dbReference type="Gene3D" id="2.60.40.10">
    <property type="entry name" value="Immunoglobulins"/>
    <property type="match status" value="1"/>
</dbReference>
<dbReference type="PANTHER" id="PTHR43177">
    <property type="entry name" value="PROTEIN NRFC"/>
    <property type="match status" value="1"/>
</dbReference>
<evidence type="ECO:0000256" key="1">
    <source>
        <dbReference type="ARBA" id="ARBA00022485"/>
    </source>
</evidence>
<feature type="domain" description="4Fe-4S ferredoxin-type" evidence="5">
    <location>
        <begin position="25"/>
        <end position="54"/>
    </location>
</feature>
<comment type="caution">
    <text evidence="6">The sequence shown here is derived from an EMBL/GenBank/DDBJ whole genome shotgun (WGS) entry which is preliminary data.</text>
</comment>
<evidence type="ECO:0000256" key="3">
    <source>
        <dbReference type="ARBA" id="ARBA00023004"/>
    </source>
</evidence>
<dbReference type="Pfam" id="PF13247">
    <property type="entry name" value="Fer4_11"/>
    <property type="match status" value="1"/>
</dbReference>
<dbReference type="SUPFAM" id="SSF49478">
    <property type="entry name" value="Cna protein B-type domain"/>
    <property type="match status" value="1"/>
</dbReference>
<dbReference type="RefSeq" id="WP_349227940.1">
    <property type="nucleotide sequence ID" value="NZ_JBBNOP010000017.1"/>
</dbReference>
<dbReference type="Proteomes" id="UP001487305">
    <property type="component" value="Unassembled WGS sequence"/>
</dbReference>
<keyword evidence="3" id="KW-0408">Iron</keyword>
<dbReference type="CDD" id="cd10552">
    <property type="entry name" value="TH_beta_N"/>
    <property type="match status" value="1"/>
</dbReference>
<dbReference type="InterPro" id="IPR017896">
    <property type="entry name" value="4Fe4S_Fe-S-bd"/>
</dbReference>
<reference evidence="6 7" key="1">
    <citation type="submission" date="2024-04" db="EMBL/GenBank/DDBJ databases">
        <title>Human intestinal bacterial collection.</title>
        <authorList>
            <person name="Pauvert C."/>
            <person name="Hitch T.C.A."/>
            <person name="Clavel T."/>
        </authorList>
    </citation>
    <scope>NUCLEOTIDE SEQUENCE [LARGE SCALE GENOMIC DNA]</scope>
    <source>
        <strain evidence="6 7">CLA-KB-H42</strain>
    </source>
</reference>
<dbReference type="PROSITE" id="PS51379">
    <property type="entry name" value="4FE4S_FER_2"/>
    <property type="match status" value="1"/>
</dbReference>
<keyword evidence="7" id="KW-1185">Reference proteome</keyword>
<evidence type="ECO:0000256" key="2">
    <source>
        <dbReference type="ARBA" id="ARBA00022723"/>
    </source>
</evidence>
<dbReference type="SUPFAM" id="SSF54862">
    <property type="entry name" value="4Fe-4S ferredoxins"/>
    <property type="match status" value="1"/>
</dbReference>
<organism evidence="6 7">
    <name type="scientific">Raoultibacter massiliensis</name>
    <dbReference type="NCBI Taxonomy" id="1852371"/>
    <lineage>
        <taxon>Bacteria</taxon>
        <taxon>Bacillati</taxon>
        <taxon>Actinomycetota</taxon>
        <taxon>Coriobacteriia</taxon>
        <taxon>Eggerthellales</taxon>
        <taxon>Eggerthellaceae</taxon>
        <taxon>Raoultibacter</taxon>
    </lineage>
</organism>
<dbReference type="PANTHER" id="PTHR43177:SF3">
    <property type="entry name" value="PROTEIN NRFC HOMOLOG"/>
    <property type="match status" value="1"/>
</dbReference>
<keyword evidence="2" id="KW-0479">Metal-binding</keyword>
<name>A0ABV1JIJ4_9ACTN</name>
<gene>
    <name evidence="6" type="ORF">AAA083_14440</name>
</gene>
<sequence length="298" mass="33568">MRRADPEMVRRNCEQQSAKTEMRMKVFVFDLDKCNGCHNCQVACKDEHCDTSWLPYAAEQPDTGQFWCKVDEEVCGKVPHVRVHYLPHLCNHCDNAPCIAAAPDAVSKREDGIVLIDPKSAHNSEALVASCPYGAIFWNEELGIAQKCTGCAHLLDDGWKEPRCVDACCTGALRFGEEEEFESAIAQAEVLMPEAGTAPRVYYLNKPKRFIAMTVVDIEADEVVEGADIVLQRISDEEVVARSMTDEFGDVWLEGLEPDRYRMWIRKGGYLDLSAEFDLSEKDCSVPEMRFYRVPTAV</sequence>